<dbReference type="Proteomes" id="UP000095281">
    <property type="component" value="Unplaced"/>
</dbReference>
<dbReference type="AlphaFoldDB" id="A0A1I8B8Y3"/>
<feature type="region of interest" description="Disordered" evidence="1">
    <location>
        <begin position="1"/>
        <end position="69"/>
    </location>
</feature>
<sequence length="337" mass="37405">MSQSNSCNNISSKKLSENDETPATLSSTNISREQQNNKFVSSRQPPQPKSRRRASHFATTSSSINELRERNISTEQKNLFLLQQEKKQQNEQNNGQRRNTTSDLIISSKTTTKENARVLDLIKQFNALDKGELPIPTAQTLSTTINSLNNSSLNCSSPSPTKKEEEEHLLITKLDFSHIKPQLSPTKFCLSSPTFKEENLANISISDKTLVEDIKVDTSPPPNRPISNLFSSSSPSPPLTKEGGLDQQQQLKPGQYELAIIRGLLTPDEYSKTQIFCVLLLRPAGLKEGSVGLLLSERPLVRSTPEKNCLNYSIEISKVTCGSIAEKSGYLMQGDRV</sequence>
<dbReference type="WBParaSite" id="MhA1_Contig170.frz3.gene20">
    <property type="protein sequence ID" value="MhA1_Contig170.frz3.gene20"/>
    <property type="gene ID" value="MhA1_Contig170.frz3.gene20"/>
</dbReference>
<evidence type="ECO:0000313" key="2">
    <source>
        <dbReference type="Proteomes" id="UP000095281"/>
    </source>
</evidence>
<evidence type="ECO:0000256" key="1">
    <source>
        <dbReference type="SAM" id="MobiDB-lite"/>
    </source>
</evidence>
<name>A0A1I8B8Y3_MELHA</name>
<proteinExistence type="predicted"/>
<feature type="compositionally biased region" description="Polar residues" evidence="1">
    <location>
        <begin position="95"/>
        <end position="105"/>
    </location>
</feature>
<accession>A0A1I8B8Y3</accession>
<protein>
    <submittedName>
        <fullName evidence="3">PDZ domain-containing protein</fullName>
    </submittedName>
</protein>
<feature type="compositionally biased region" description="Polar residues" evidence="1">
    <location>
        <begin position="1"/>
        <end position="13"/>
    </location>
</feature>
<evidence type="ECO:0000313" key="3">
    <source>
        <dbReference type="WBParaSite" id="MhA1_Contig170.frz3.gene20"/>
    </source>
</evidence>
<feature type="region of interest" description="Disordered" evidence="1">
    <location>
        <begin position="215"/>
        <end position="248"/>
    </location>
</feature>
<reference evidence="3" key="1">
    <citation type="submission" date="2016-11" db="UniProtKB">
        <authorList>
            <consortium name="WormBaseParasite"/>
        </authorList>
    </citation>
    <scope>IDENTIFICATION</scope>
</reference>
<feature type="compositionally biased region" description="Polar residues" evidence="1">
    <location>
        <begin position="21"/>
        <end position="40"/>
    </location>
</feature>
<feature type="region of interest" description="Disordered" evidence="1">
    <location>
        <begin position="86"/>
        <end position="105"/>
    </location>
</feature>
<organism evidence="2 3">
    <name type="scientific">Meloidogyne hapla</name>
    <name type="common">Root-knot nematode worm</name>
    <dbReference type="NCBI Taxonomy" id="6305"/>
    <lineage>
        <taxon>Eukaryota</taxon>
        <taxon>Metazoa</taxon>
        <taxon>Ecdysozoa</taxon>
        <taxon>Nematoda</taxon>
        <taxon>Chromadorea</taxon>
        <taxon>Rhabditida</taxon>
        <taxon>Tylenchina</taxon>
        <taxon>Tylenchomorpha</taxon>
        <taxon>Tylenchoidea</taxon>
        <taxon>Meloidogynidae</taxon>
        <taxon>Meloidogyninae</taxon>
        <taxon>Meloidogyne</taxon>
    </lineage>
</organism>
<keyword evidence="2" id="KW-1185">Reference proteome</keyword>